<comment type="caution">
    <text evidence="2">The sequence shown here is derived from an EMBL/GenBank/DDBJ whole genome shotgun (WGS) entry which is preliminary data.</text>
</comment>
<dbReference type="Proteomes" id="UP000460715">
    <property type="component" value="Unassembled WGS sequence"/>
</dbReference>
<dbReference type="EMBL" id="SNVJ01000021">
    <property type="protein sequence ID" value="MXP65446.1"/>
    <property type="molecule type" value="Genomic_DNA"/>
</dbReference>
<sequence length="358" mass="37804">MYDLWVNYPAVPVQQAAVAEALGRLAADPAALPAHFGPPPGDPSARAALGLFLGLAAGQELALTCGGQSALSVALLAALGAADPARRRVAMEGYTFPMARNFFRMEGIPTLGLPLDEEGLQTDALERALASADPPGVLYLMPVLHNPLGLTYSAARLRRIAAIARCHGLWVVEDEAYAFLASPEQRPPTLASLIPERTLVMWSLSKVLSLSLRLGALSHPPALADAVTEQIRIRGLTGNPVVAAAAAALAADGGAARIVAEKRAEGERRRAMARDILGARRFAADPGASWHIWMHRPEGEAEAAFLARAREAGISIAPAKHFHHADREAPLFRLSLGGETDPARLEAGLKVLANLLGD</sequence>
<dbReference type="InterPro" id="IPR051446">
    <property type="entry name" value="HTH_trans_reg/aminotransferase"/>
</dbReference>
<dbReference type="GO" id="GO:0008483">
    <property type="term" value="F:transaminase activity"/>
    <property type="evidence" value="ECO:0007669"/>
    <property type="project" value="UniProtKB-KW"/>
</dbReference>
<dbReference type="GO" id="GO:0030170">
    <property type="term" value="F:pyridoxal phosphate binding"/>
    <property type="evidence" value="ECO:0007669"/>
    <property type="project" value="InterPro"/>
</dbReference>
<evidence type="ECO:0000259" key="1">
    <source>
        <dbReference type="Pfam" id="PF00155"/>
    </source>
</evidence>
<dbReference type="OrthoDB" id="9804020at2"/>
<dbReference type="CDD" id="cd00609">
    <property type="entry name" value="AAT_like"/>
    <property type="match status" value="1"/>
</dbReference>
<dbReference type="SUPFAM" id="SSF53383">
    <property type="entry name" value="PLP-dependent transferases"/>
    <property type="match status" value="1"/>
</dbReference>
<dbReference type="Gene3D" id="3.40.640.10">
    <property type="entry name" value="Type I PLP-dependent aspartate aminotransferase-like (Major domain)"/>
    <property type="match status" value="1"/>
</dbReference>
<feature type="domain" description="Aminotransferase class I/classII large" evidence="1">
    <location>
        <begin position="34"/>
        <end position="348"/>
    </location>
</feature>
<dbReference type="InterPro" id="IPR015422">
    <property type="entry name" value="PyrdxlP-dep_Trfase_small"/>
</dbReference>
<dbReference type="InterPro" id="IPR015421">
    <property type="entry name" value="PyrdxlP-dep_Trfase_major"/>
</dbReference>
<reference evidence="2 3" key="1">
    <citation type="submission" date="2019-03" db="EMBL/GenBank/DDBJ databases">
        <title>Roseomonas sp. a novel Roseomonas species isolated from Sea whip Gorgonian.</title>
        <authorList>
            <person name="Li F."/>
            <person name="Pan X."/>
            <person name="Huang S."/>
            <person name="Li Z."/>
            <person name="Meng B."/>
        </authorList>
    </citation>
    <scope>NUCLEOTIDE SEQUENCE [LARGE SCALE GENOMIC DNA]</scope>
    <source>
        <strain evidence="2 3">M0104</strain>
    </source>
</reference>
<name>A0A845BH43_9PROT</name>
<protein>
    <submittedName>
        <fullName evidence="2">Aminotransferase class I/II-fold pyridoxal phosphate-dependent enzyme</fullName>
    </submittedName>
</protein>
<dbReference type="AlphaFoldDB" id="A0A845BH43"/>
<dbReference type="PANTHER" id="PTHR46577:SF1">
    <property type="entry name" value="HTH-TYPE TRANSCRIPTIONAL REGULATORY PROTEIN GABR"/>
    <property type="match status" value="1"/>
</dbReference>
<dbReference type="Gene3D" id="3.90.1150.10">
    <property type="entry name" value="Aspartate Aminotransferase, domain 1"/>
    <property type="match status" value="1"/>
</dbReference>
<evidence type="ECO:0000313" key="3">
    <source>
        <dbReference type="Proteomes" id="UP000460715"/>
    </source>
</evidence>
<dbReference type="InterPro" id="IPR004839">
    <property type="entry name" value="Aminotransferase_I/II_large"/>
</dbReference>
<proteinExistence type="predicted"/>
<accession>A0A845BH43</accession>
<keyword evidence="3" id="KW-1185">Reference proteome</keyword>
<organism evidence="2 3">
    <name type="scientific">Teichococcus coralli</name>
    <dbReference type="NCBI Taxonomy" id="2545983"/>
    <lineage>
        <taxon>Bacteria</taxon>
        <taxon>Pseudomonadati</taxon>
        <taxon>Pseudomonadota</taxon>
        <taxon>Alphaproteobacteria</taxon>
        <taxon>Acetobacterales</taxon>
        <taxon>Roseomonadaceae</taxon>
        <taxon>Roseomonas</taxon>
    </lineage>
</organism>
<evidence type="ECO:0000313" key="2">
    <source>
        <dbReference type="EMBL" id="MXP65446.1"/>
    </source>
</evidence>
<dbReference type="RefSeq" id="WP_160938856.1">
    <property type="nucleotide sequence ID" value="NZ_SNVJ01000021.1"/>
</dbReference>
<keyword evidence="2" id="KW-0032">Aminotransferase</keyword>
<gene>
    <name evidence="2" type="ORF">E0493_19030</name>
</gene>
<dbReference type="Pfam" id="PF00155">
    <property type="entry name" value="Aminotran_1_2"/>
    <property type="match status" value="1"/>
</dbReference>
<dbReference type="PANTHER" id="PTHR46577">
    <property type="entry name" value="HTH-TYPE TRANSCRIPTIONAL REGULATORY PROTEIN GABR"/>
    <property type="match status" value="1"/>
</dbReference>
<dbReference type="InterPro" id="IPR015424">
    <property type="entry name" value="PyrdxlP-dep_Trfase"/>
</dbReference>
<keyword evidence="2" id="KW-0808">Transferase</keyword>